<evidence type="ECO:0000259" key="2">
    <source>
        <dbReference type="Pfam" id="PF04218"/>
    </source>
</evidence>
<protein>
    <recommendedName>
        <fullName evidence="2">HTH psq-type domain-containing protein</fullName>
    </recommendedName>
</protein>
<dbReference type="InterPro" id="IPR009057">
    <property type="entry name" value="Homeodomain-like_sf"/>
</dbReference>
<dbReference type="InterPro" id="IPR007889">
    <property type="entry name" value="HTH_Psq"/>
</dbReference>
<comment type="subcellular location">
    <subcellularLocation>
        <location evidence="1">Nucleus</location>
    </subcellularLocation>
</comment>
<feature type="domain" description="HTH psq-type" evidence="2">
    <location>
        <begin position="15"/>
        <end position="52"/>
    </location>
</feature>
<dbReference type="EMBL" id="JAACXV010014549">
    <property type="protein sequence ID" value="KAF7266324.1"/>
    <property type="molecule type" value="Genomic_DNA"/>
</dbReference>
<sequence length="245" mass="28801">MCRIKKRSQKRYWFKLMNVRRVQEGESKASVSRSLGIPEFTLRGWIKKREILCQGREEQNNGVEIDHSLASTAEELEGSGFIEKKRLFRYTYICMLPDLYMDPFIQEFCQSIQQLTTQFGPIQQIRYTGCNPSIETQNFIKRWDEEQRKLTINQKQSGTNTTYSQDQSRLTTLSAGQQTEQIFNWGSKEALLFIFDMVRRSGYEFGIFCYGRTRTPLTETNPFLRGFNEYKELLQSRQGPVEANQ</sequence>
<proteinExistence type="predicted"/>
<dbReference type="Gene3D" id="1.10.10.10">
    <property type="entry name" value="Winged helix-like DNA-binding domain superfamily/Winged helix DNA-binding domain"/>
    <property type="match status" value="1"/>
</dbReference>
<reference evidence="3" key="1">
    <citation type="submission" date="2020-08" db="EMBL/GenBank/DDBJ databases">
        <title>Genome sequencing and assembly of the red palm weevil Rhynchophorus ferrugineus.</title>
        <authorList>
            <person name="Dias G.B."/>
            <person name="Bergman C.M."/>
            <person name="Manee M."/>
        </authorList>
    </citation>
    <scope>NUCLEOTIDE SEQUENCE</scope>
    <source>
        <strain evidence="3">AA-2017</strain>
        <tissue evidence="3">Whole larva</tissue>
    </source>
</reference>
<evidence type="ECO:0000313" key="3">
    <source>
        <dbReference type="EMBL" id="KAF7266324.1"/>
    </source>
</evidence>
<comment type="caution">
    <text evidence="3">The sequence shown here is derived from an EMBL/GenBank/DDBJ whole genome shotgun (WGS) entry which is preliminary data.</text>
</comment>
<evidence type="ECO:0000256" key="1">
    <source>
        <dbReference type="ARBA" id="ARBA00004123"/>
    </source>
</evidence>
<dbReference type="InterPro" id="IPR036388">
    <property type="entry name" value="WH-like_DNA-bd_sf"/>
</dbReference>
<dbReference type="SUPFAM" id="SSF46689">
    <property type="entry name" value="Homeodomain-like"/>
    <property type="match status" value="1"/>
</dbReference>
<dbReference type="GO" id="GO:0003677">
    <property type="term" value="F:DNA binding"/>
    <property type="evidence" value="ECO:0007669"/>
    <property type="project" value="InterPro"/>
</dbReference>
<evidence type="ECO:0000313" key="4">
    <source>
        <dbReference type="Proteomes" id="UP000625711"/>
    </source>
</evidence>
<dbReference type="AlphaFoldDB" id="A0A834M5Y9"/>
<dbReference type="OrthoDB" id="6624814at2759"/>
<keyword evidence="4" id="KW-1185">Reference proteome</keyword>
<dbReference type="Pfam" id="PF04218">
    <property type="entry name" value="CENP-B_N"/>
    <property type="match status" value="1"/>
</dbReference>
<organism evidence="3 4">
    <name type="scientific">Rhynchophorus ferrugineus</name>
    <name type="common">Red palm weevil</name>
    <name type="synonym">Curculio ferrugineus</name>
    <dbReference type="NCBI Taxonomy" id="354439"/>
    <lineage>
        <taxon>Eukaryota</taxon>
        <taxon>Metazoa</taxon>
        <taxon>Ecdysozoa</taxon>
        <taxon>Arthropoda</taxon>
        <taxon>Hexapoda</taxon>
        <taxon>Insecta</taxon>
        <taxon>Pterygota</taxon>
        <taxon>Neoptera</taxon>
        <taxon>Endopterygota</taxon>
        <taxon>Coleoptera</taxon>
        <taxon>Polyphaga</taxon>
        <taxon>Cucujiformia</taxon>
        <taxon>Curculionidae</taxon>
        <taxon>Dryophthorinae</taxon>
        <taxon>Rhynchophorus</taxon>
    </lineage>
</organism>
<gene>
    <name evidence="3" type="ORF">GWI33_020352</name>
</gene>
<dbReference type="Proteomes" id="UP000625711">
    <property type="component" value="Unassembled WGS sequence"/>
</dbReference>
<dbReference type="GO" id="GO:0005634">
    <property type="term" value="C:nucleus"/>
    <property type="evidence" value="ECO:0007669"/>
    <property type="project" value="UniProtKB-SubCell"/>
</dbReference>
<name>A0A834M5Y9_RHYFE</name>
<accession>A0A834M5Y9</accession>